<evidence type="ECO:0000313" key="11">
    <source>
        <dbReference type="EnsemblMetazoa" id="AMAM011141-PA"/>
    </source>
</evidence>
<organism evidence="11 12">
    <name type="scientific">Anopheles maculatus</name>
    <dbReference type="NCBI Taxonomy" id="74869"/>
    <lineage>
        <taxon>Eukaryota</taxon>
        <taxon>Metazoa</taxon>
        <taxon>Ecdysozoa</taxon>
        <taxon>Arthropoda</taxon>
        <taxon>Hexapoda</taxon>
        <taxon>Insecta</taxon>
        <taxon>Pterygota</taxon>
        <taxon>Neoptera</taxon>
        <taxon>Endopterygota</taxon>
        <taxon>Diptera</taxon>
        <taxon>Nematocera</taxon>
        <taxon>Culicoidea</taxon>
        <taxon>Culicidae</taxon>
        <taxon>Anophelinae</taxon>
        <taxon>Anopheles</taxon>
        <taxon>Anopheles maculatus group</taxon>
    </lineage>
</organism>
<dbReference type="Pfam" id="PF07910">
    <property type="entry name" value="Peptidase_C78"/>
    <property type="match status" value="1"/>
</dbReference>
<feature type="compositionally biased region" description="Low complexity" evidence="9">
    <location>
        <begin position="385"/>
        <end position="398"/>
    </location>
</feature>
<dbReference type="InterPro" id="IPR012462">
    <property type="entry name" value="UFSP1/2_DUB_cat"/>
</dbReference>
<keyword evidence="7" id="KW-0539">Nucleus</keyword>
<dbReference type="InterPro" id="IPR013087">
    <property type="entry name" value="Znf_C2H2_type"/>
</dbReference>
<dbReference type="AlphaFoldDB" id="A0A182SQ22"/>
<dbReference type="PROSITE" id="PS00028">
    <property type="entry name" value="ZINC_FINGER_C2H2_1"/>
    <property type="match status" value="1"/>
</dbReference>
<feature type="region of interest" description="Disordered" evidence="9">
    <location>
        <begin position="1"/>
        <end position="37"/>
    </location>
</feature>
<dbReference type="SMART" id="SM00355">
    <property type="entry name" value="ZnF_C2H2"/>
    <property type="match status" value="5"/>
</dbReference>
<feature type="compositionally biased region" description="Polar residues" evidence="9">
    <location>
        <begin position="183"/>
        <end position="199"/>
    </location>
</feature>
<keyword evidence="6" id="KW-0862">Zinc</keyword>
<evidence type="ECO:0000256" key="5">
    <source>
        <dbReference type="ARBA" id="ARBA00022801"/>
    </source>
</evidence>
<sequence length="595" mass="60901">MASQNGRESKDGLSQGASSANGGALQHGQQQQQQEHSCEICGMSGLSDDAMRDHTRQYHVEGSAQCPFCGLSGVPAAELLLHVNQAHLDYLTPENELMSFIDDQTPSVDGDSDSISDCRGLSPSITSELLTPMSSGGMKVAYNGSSTTTITTTNTISSNNSGMMLSSTSGGSFTTVSSNVGSHSNHQTAPASHQTTDQSGGAVMNGGGAGCTTPAGAGAGGQGSPLRSQLGLKLKSHKPNSFSITGSSGSEVANGPTGTVGPATMTITTTATTITTKQASPLQCLLCPYTSDNPSVLEEHINRSHFDPLSPGVNGAGGAGAGAGGGAAAGGSGQHVDTLSVLQCPICNRTFESGSDLELHVNIEHRDILSPAKADSGRATNGTPSGAAAHNGSSYGGSSSSLCPVCGISFDHMKTQDMEYHIEKHFSKSPQNPFQGGAAGGGGGGGGGGVGGAGGKNPSAVAVDLEKQAQKLREQREFEMLRAQYGMDDQGNFREQSAAAMQRAVYAGEMSVADYYERQVGLRAAESHGVDDGSSCTKSVSPRVLSLSSSSPNVIKTYVCSSVDHYASSYGDKGWGCGYRNLQMMLSSLLQVSVL</sequence>
<dbReference type="InterPro" id="IPR050888">
    <property type="entry name" value="ZnF_C2H2-type_TF"/>
</dbReference>
<keyword evidence="2" id="KW-0479">Metal-binding</keyword>
<proteinExistence type="predicted"/>
<evidence type="ECO:0000256" key="2">
    <source>
        <dbReference type="ARBA" id="ARBA00022723"/>
    </source>
</evidence>
<evidence type="ECO:0000256" key="6">
    <source>
        <dbReference type="ARBA" id="ARBA00022833"/>
    </source>
</evidence>
<accession>A0A182SQ22</accession>
<evidence type="ECO:0000256" key="4">
    <source>
        <dbReference type="ARBA" id="ARBA00022771"/>
    </source>
</evidence>
<keyword evidence="12" id="KW-1185">Reference proteome</keyword>
<dbReference type="Gene3D" id="3.30.160.60">
    <property type="entry name" value="Classic Zinc Finger"/>
    <property type="match status" value="2"/>
</dbReference>
<dbReference type="PANTHER" id="PTHR24406">
    <property type="entry name" value="TRANSCRIPTIONAL REPRESSOR CTCFL-RELATED"/>
    <property type="match status" value="1"/>
</dbReference>
<evidence type="ECO:0000256" key="7">
    <source>
        <dbReference type="ARBA" id="ARBA00023242"/>
    </source>
</evidence>
<dbReference type="VEuPathDB" id="VectorBase:AMAM011141"/>
<feature type="domain" description="C2H2-type" evidence="10">
    <location>
        <begin position="342"/>
        <end position="365"/>
    </location>
</feature>
<feature type="region of interest" description="Disordered" evidence="9">
    <location>
        <begin position="242"/>
        <end position="261"/>
    </location>
</feature>
<reference evidence="12" key="1">
    <citation type="submission" date="2013-09" db="EMBL/GenBank/DDBJ databases">
        <title>The Genome Sequence of Anopheles maculatus species B.</title>
        <authorList>
            <consortium name="The Broad Institute Genomics Platform"/>
            <person name="Neafsey D.E."/>
            <person name="Besansky N."/>
            <person name="Howell P."/>
            <person name="Walton C."/>
            <person name="Young S.K."/>
            <person name="Zeng Q."/>
            <person name="Gargeya S."/>
            <person name="Fitzgerald M."/>
            <person name="Haas B."/>
            <person name="Abouelleil A."/>
            <person name="Allen A.W."/>
            <person name="Alvarado L."/>
            <person name="Arachchi H.M."/>
            <person name="Berlin A.M."/>
            <person name="Chapman S.B."/>
            <person name="Gainer-Dewar J."/>
            <person name="Goldberg J."/>
            <person name="Griggs A."/>
            <person name="Gujja S."/>
            <person name="Hansen M."/>
            <person name="Howarth C."/>
            <person name="Imamovic A."/>
            <person name="Ireland A."/>
            <person name="Larimer J."/>
            <person name="McCowan C."/>
            <person name="Murphy C."/>
            <person name="Pearson M."/>
            <person name="Poon T.W."/>
            <person name="Priest M."/>
            <person name="Roberts A."/>
            <person name="Saif S."/>
            <person name="Shea T."/>
            <person name="Sisk P."/>
            <person name="Sykes S."/>
            <person name="Wortman J."/>
            <person name="Nusbaum C."/>
            <person name="Birren B."/>
        </authorList>
    </citation>
    <scope>NUCLEOTIDE SEQUENCE [LARGE SCALE GENOMIC DNA]</scope>
    <source>
        <strain evidence="12">maculatus3</strain>
    </source>
</reference>
<evidence type="ECO:0000259" key="10">
    <source>
        <dbReference type="PROSITE" id="PS50157"/>
    </source>
</evidence>
<dbReference type="GO" id="GO:0016787">
    <property type="term" value="F:hydrolase activity"/>
    <property type="evidence" value="ECO:0007669"/>
    <property type="project" value="UniProtKB-KW"/>
</dbReference>
<feature type="region of interest" description="Disordered" evidence="9">
    <location>
        <begin position="428"/>
        <end position="457"/>
    </location>
</feature>
<dbReference type="Gene3D" id="3.90.70.130">
    <property type="match status" value="1"/>
</dbReference>
<protein>
    <recommendedName>
        <fullName evidence="10">C2H2-type domain-containing protein</fullName>
    </recommendedName>
</protein>
<feature type="compositionally biased region" description="Polar residues" evidence="9">
    <location>
        <begin position="242"/>
        <end position="251"/>
    </location>
</feature>
<dbReference type="Proteomes" id="UP000075901">
    <property type="component" value="Unassembled WGS sequence"/>
</dbReference>
<keyword evidence="4 8" id="KW-0863">Zinc-finger</keyword>
<keyword evidence="5" id="KW-0378">Hydrolase</keyword>
<evidence type="ECO:0000256" key="8">
    <source>
        <dbReference type="PROSITE-ProRule" id="PRU00042"/>
    </source>
</evidence>
<dbReference type="PROSITE" id="PS50157">
    <property type="entry name" value="ZINC_FINGER_C2H2_2"/>
    <property type="match status" value="1"/>
</dbReference>
<reference evidence="11" key="2">
    <citation type="submission" date="2020-05" db="UniProtKB">
        <authorList>
            <consortium name="EnsemblMetazoa"/>
        </authorList>
    </citation>
    <scope>IDENTIFICATION</scope>
    <source>
        <strain evidence="11">maculatus3</strain>
    </source>
</reference>
<evidence type="ECO:0000256" key="9">
    <source>
        <dbReference type="SAM" id="MobiDB-lite"/>
    </source>
</evidence>
<evidence type="ECO:0000256" key="3">
    <source>
        <dbReference type="ARBA" id="ARBA00022737"/>
    </source>
</evidence>
<dbReference type="GO" id="GO:0005634">
    <property type="term" value="C:nucleus"/>
    <property type="evidence" value="ECO:0007669"/>
    <property type="project" value="UniProtKB-SubCell"/>
</dbReference>
<evidence type="ECO:0000256" key="1">
    <source>
        <dbReference type="ARBA" id="ARBA00004123"/>
    </source>
</evidence>
<dbReference type="EnsemblMetazoa" id="AMAM011141-RA">
    <property type="protein sequence ID" value="AMAM011141-PA"/>
    <property type="gene ID" value="AMAM011141"/>
</dbReference>
<comment type="subcellular location">
    <subcellularLocation>
        <location evidence="1">Nucleus</location>
    </subcellularLocation>
</comment>
<feature type="region of interest" description="Disordered" evidence="9">
    <location>
        <begin position="179"/>
        <end position="199"/>
    </location>
</feature>
<dbReference type="GO" id="GO:0008270">
    <property type="term" value="F:zinc ion binding"/>
    <property type="evidence" value="ECO:0007669"/>
    <property type="project" value="UniProtKB-KW"/>
</dbReference>
<keyword evidence="3" id="KW-0677">Repeat</keyword>
<feature type="compositionally biased region" description="Gly residues" evidence="9">
    <location>
        <begin position="437"/>
        <end position="455"/>
    </location>
</feature>
<name>A0A182SQ22_9DIPT</name>
<feature type="region of interest" description="Disordered" evidence="9">
    <location>
        <begin position="372"/>
        <end position="398"/>
    </location>
</feature>
<evidence type="ECO:0000313" key="12">
    <source>
        <dbReference type="Proteomes" id="UP000075901"/>
    </source>
</evidence>
<dbReference type="Pfam" id="PF00096">
    <property type="entry name" value="zf-C2H2"/>
    <property type="match status" value="1"/>
</dbReference>